<evidence type="ECO:0000313" key="2">
    <source>
        <dbReference type="EMBL" id="RRT34523.1"/>
    </source>
</evidence>
<evidence type="ECO:0000313" key="3">
    <source>
        <dbReference type="Proteomes" id="UP000287651"/>
    </source>
</evidence>
<organism evidence="2 3">
    <name type="scientific">Ensete ventricosum</name>
    <name type="common">Abyssinian banana</name>
    <name type="synonym">Musa ensete</name>
    <dbReference type="NCBI Taxonomy" id="4639"/>
    <lineage>
        <taxon>Eukaryota</taxon>
        <taxon>Viridiplantae</taxon>
        <taxon>Streptophyta</taxon>
        <taxon>Embryophyta</taxon>
        <taxon>Tracheophyta</taxon>
        <taxon>Spermatophyta</taxon>
        <taxon>Magnoliopsida</taxon>
        <taxon>Liliopsida</taxon>
        <taxon>Zingiberales</taxon>
        <taxon>Musaceae</taxon>
        <taxon>Ensete</taxon>
    </lineage>
</organism>
<dbReference type="Proteomes" id="UP000287651">
    <property type="component" value="Unassembled WGS sequence"/>
</dbReference>
<name>A0A426X4W5_ENSVE</name>
<proteinExistence type="predicted"/>
<protein>
    <submittedName>
        <fullName evidence="2">Uncharacterized protein</fullName>
    </submittedName>
</protein>
<comment type="caution">
    <text evidence="2">The sequence shown here is derived from an EMBL/GenBank/DDBJ whole genome shotgun (WGS) entry which is preliminary data.</text>
</comment>
<dbReference type="EMBL" id="AMZH03026645">
    <property type="protein sequence ID" value="RRT34523.1"/>
    <property type="molecule type" value="Genomic_DNA"/>
</dbReference>
<feature type="region of interest" description="Disordered" evidence="1">
    <location>
        <begin position="119"/>
        <end position="210"/>
    </location>
</feature>
<dbReference type="AlphaFoldDB" id="A0A426X4W5"/>
<gene>
    <name evidence="2" type="ORF">B296_00049223</name>
</gene>
<sequence>MLAVEPLRGSSGEDRDGAMGSFSVADDDFAYEALLEDISFGDLFMGIDDEDVLPDLELDPAEIFAEFSVGEEHSGSTTAGETAKGTLGVDGASQDAVVAAVKEHNGGRGDEVMSAMTREASMVTPSRARPSSPDGNKGRTPSAAAAAKGSQGKRKAKVRGLDAGAAPEIRAGGGAAGDRQSSALEDFGAHGDRLPHSAQHRQPPTGTASPTPSASFFFLLPCAARNNCSFLSRSLKSSVDINGELCLCLLRTFTP</sequence>
<accession>A0A426X4W5</accession>
<evidence type="ECO:0000256" key="1">
    <source>
        <dbReference type="SAM" id="MobiDB-lite"/>
    </source>
</evidence>
<reference evidence="2 3" key="1">
    <citation type="journal article" date="2014" name="Agronomy (Basel)">
        <title>A Draft Genome Sequence for Ensete ventricosum, the Drought-Tolerant Tree Against Hunger.</title>
        <authorList>
            <person name="Harrison J."/>
            <person name="Moore K.A."/>
            <person name="Paszkiewicz K."/>
            <person name="Jones T."/>
            <person name="Grant M."/>
            <person name="Ambacheew D."/>
            <person name="Muzemil S."/>
            <person name="Studholme D.J."/>
        </authorList>
    </citation>
    <scope>NUCLEOTIDE SEQUENCE [LARGE SCALE GENOMIC DNA]</scope>
</reference>